<feature type="compositionally biased region" description="Polar residues" evidence="1">
    <location>
        <begin position="114"/>
        <end position="130"/>
    </location>
</feature>
<sequence>MFSFNPFNINYNNPNNFPQEYFFSHLPCPTVLPQYYTIQTPPQFAGYPSFYLSDPSQSMFVGTPATFLQRPFFENFPQQNTFPPSTAMLNTRQSFLPPSGNPLDFPEIYSVKSPTQPFPTTASQNTGSTSRHTKTLQIPRPPKEDTSNFLLTPPPSSPLLYLKEFPGTLSNFSTTTQVQKEEDPGQKFKGEKEVRKNGRREVLLYAIPGSSLVHRFKCTKVENDIKTFVCAGCLEWSGSTIIKVIGTDFLSDPCKLKHHCKPVMRRKEKKEKKKKCRQEKKKRNLFEVLKEMVIKEPWRGERLRNGLLSAMKSHARLMSKSNEEKKKKLDEIVKLTTSVRLDTCYWKLLDTISSEDEKSGLTSEESYEEGVKLTSMEVLEFATNKAIDNINCTYVE</sequence>
<accession>A0ABR1EAW8</accession>
<evidence type="ECO:0000256" key="1">
    <source>
        <dbReference type="SAM" id="MobiDB-lite"/>
    </source>
</evidence>
<protein>
    <submittedName>
        <fullName evidence="2">Uncharacterized protein</fullName>
    </submittedName>
</protein>
<organism evidence="2 3">
    <name type="scientific">Necator americanus</name>
    <name type="common">Human hookworm</name>
    <dbReference type="NCBI Taxonomy" id="51031"/>
    <lineage>
        <taxon>Eukaryota</taxon>
        <taxon>Metazoa</taxon>
        <taxon>Ecdysozoa</taxon>
        <taxon>Nematoda</taxon>
        <taxon>Chromadorea</taxon>
        <taxon>Rhabditida</taxon>
        <taxon>Rhabditina</taxon>
        <taxon>Rhabditomorpha</taxon>
        <taxon>Strongyloidea</taxon>
        <taxon>Ancylostomatidae</taxon>
        <taxon>Bunostominae</taxon>
        <taxon>Necator</taxon>
    </lineage>
</organism>
<keyword evidence="3" id="KW-1185">Reference proteome</keyword>
<proteinExistence type="predicted"/>
<evidence type="ECO:0000313" key="2">
    <source>
        <dbReference type="EMBL" id="KAK6759745.1"/>
    </source>
</evidence>
<feature type="region of interest" description="Disordered" evidence="1">
    <location>
        <begin position="114"/>
        <end position="150"/>
    </location>
</feature>
<evidence type="ECO:0000313" key="3">
    <source>
        <dbReference type="Proteomes" id="UP001303046"/>
    </source>
</evidence>
<name>A0ABR1EAW8_NECAM</name>
<reference evidence="2 3" key="1">
    <citation type="submission" date="2023-08" db="EMBL/GenBank/DDBJ databases">
        <title>A Necator americanus chromosomal reference genome.</title>
        <authorList>
            <person name="Ilik V."/>
            <person name="Petrzelkova K.J."/>
            <person name="Pardy F."/>
            <person name="Fuh T."/>
            <person name="Niatou-Singa F.S."/>
            <person name="Gouil Q."/>
            <person name="Baker L."/>
            <person name="Ritchie M.E."/>
            <person name="Jex A.R."/>
            <person name="Gazzola D."/>
            <person name="Li H."/>
            <person name="Toshio Fujiwara R."/>
            <person name="Zhan B."/>
            <person name="Aroian R.V."/>
            <person name="Pafco B."/>
            <person name="Schwarz E.M."/>
        </authorList>
    </citation>
    <scope>NUCLEOTIDE SEQUENCE [LARGE SCALE GENOMIC DNA]</scope>
    <source>
        <strain evidence="2 3">Aroian</strain>
        <tissue evidence="2">Whole animal</tissue>
    </source>
</reference>
<comment type="caution">
    <text evidence="2">The sequence shown here is derived from an EMBL/GenBank/DDBJ whole genome shotgun (WGS) entry which is preliminary data.</text>
</comment>
<gene>
    <name evidence="2" type="primary">Necator_chrX.g21520</name>
    <name evidence="2" type="ORF">RB195_021359</name>
</gene>
<dbReference type="Proteomes" id="UP001303046">
    <property type="component" value="Unassembled WGS sequence"/>
</dbReference>
<dbReference type="EMBL" id="JAVFWL010000006">
    <property type="protein sequence ID" value="KAK6759745.1"/>
    <property type="molecule type" value="Genomic_DNA"/>
</dbReference>